<dbReference type="OrthoDB" id="2376696at2"/>
<protein>
    <submittedName>
        <fullName evidence="1">Spore coat protein</fullName>
    </submittedName>
</protein>
<name>I3DYM4_BACMT</name>
<keyword evidence="2" id="KW-1185">Reference proteome</keyword>
<accession>I3DYM4</accession>
<dbReference type="AlphaFoldDB" id="I3DYM4"/>
<dbReference type="Proteomes" id="UP000010523">
    <property type="component" value="Unassembled WGS sequence"/>
</dbReference>
<reference evidence="1 2" key="1">
    <citation type="journal article" date="2012" name="Appl. Environ. Microbiol.">
        <title>Genome Sequence of Thermotolerant Bacillus methanolicus: Features and Regulation Related to Methylotrophy and Production of L-Lysine and L-Glutamate from Methanol.</title>
        <authorList>
            <person name="Heggeset T.M."/>
            <person name="Krog A."/>
            <person name="Balzer S."/>
            <person name="Wentzel A."/>
            <person name="Ellingsen T.E."/>
            <person name="Brautaset T."/>
        </authorList>
    </citation>
    <scope>NUCLEOTIDE SEQUENCE [LARGE SCALE GENOMIC DNA]</scope>
    <source>
        <strain evidence="1 2">PB1</strain>
    </source>
</reference>
<dbReference type="PATRIC" id="fig|997296.3.peg.3653"/>
<proteinExistence type="predicted"/>
<dbReference type="InterPro" id="IPR020256">
    <property type="entry name" value="Spore_coat_CotJA"/>
</dbReference>
<evidence type="ECO:0000313" key="1">
    <source>
        <dbReference type="EMBL" id="EIJ79345.1"/>
    </source>
</evidence>
<dbReference type="STRING" id="997296.PB1_17349"/>
<dbReference type="EMBL" id="AFEU01000003">
    <property type="protein sequence ID" value="EIJ79345.1"/>
    <property type="molecule type" value="Genomic_DNA"/>
</dbReference>
<dbReference type="Pfam" id="PF11007">
    <property type="entry name" value="CotJA"/>
    <property type="match status" value="1"/>
</dbReference>
<evidence type="ECO:0000313" key="2">
    <source>
        <dbReference type="Proteomes" id="UP000010523"/>
    </source>
</evidence>
<gene>
    <name evidence="1" type="ORF">PB1_17349</name>
</gene>
<sequence length="82" mass="9776">MADQRNKTFTRLKAYRPYHSPYDPCRPIGVKYYSTPPNLYLGFQPPNLQQFSPHEALKKGTLWPVFWDYYENPYEAKGRDTD</sequence>
<keyword evidence="1" id="KW-0946">Virion</keyword>
<organism evidence="1 2">
    <name type="scientific">Bacillus methanolicus PB1</name>
    <dbReference type="NCBI Taxonomy" id="997296"/>
    <lineage>
        <taxon>Bacteria</taxon>
        <taxon>Bacillati</taxon>
        <taxon>Bacillota</taxon>
        <taxon>Bacilli</taxon>
        <taxon>Bacillales</taxon>
        <taxon>Bacillaceae</taxon>
        <taxon>Bacillus</taxon>
    </lineage>
</organism>
<dbReference type="eggNOG" id="ENOG50332J6">
    <property type="taxonomic scope" value="Bacteria"/>
</dbReference>
<dbReference type="RefSeq" id="WP_004439114.1">
    <property type="nucleotide sequence ID" value="NZ_AFEU01000003.1"/>
</dbReference>
<comment type="caution">
    <text evidence="1">The sequence shown here is derived from an EMBL/GenBank/DDBJ whole genome shotgun (WGS) entry which is preliminary data.</text>
</comment>
<keyword evidence="1" id="KW-0167">Capsid protein</keyword>